<name>A0AAV2IYK3_KNICA</name>
<evidence type="ECO:0000313" key="2">
    <source>
        <dbReference type="EMBL" id="CAL1569673.1"/>
    </source>
</evidence>
<feature type="region of interest" description="Disordered" evidence="1">
    <location>
        <begin position="67"/>
        <end position="94"/>
    </location>
</feature>
<protein>
    <submittedName>
        <fullName evidence="2">Uncharacterized protein</fullName>
    </submittedName>
</protein>
<accession>A0AAV2IYK3</accession>
<reference evidence="2 3" key="1">
    <citation type="submission" date="2024-04" db="EMBL/GenBank/DDBJ databases">
        <authorList>
            <person name="Waldvogel A.-M."/>
            <person name="Schoenle A."/>
        </authorList>
    </citation>
    <scope>NUCLEOTIDE SEQUENCE [LARGE SCALE GENOMIC DNA]</scope>
</reference>
<sequence length="94" mass="10328">MDVGVIEMRSPIPLVPAQHRSDQSVHVDWRAEQLPGTCVWGPLSPQHHIKPITAQLYQPSNFDCAPFRSPHANTQPPPALTRPVTATAGTDCRV</sequence>
<dbReference type="AlphaFoldDB" id="A0AAV2IYK3"/>
<evidence type="ECO:0000313" key="3">
    <source>
        <dbReference type="Proteomes" id="UP001497482"/>
    </source>
</evidence>
<dbReference type="Proteomes" id="UP001497482">
    <property type="component" value="Chromosome 1"/>
</dbReference>
<organism evidence="2 3">
    <name type="scientific">Knipowitschia caucasica</name>
    <name type="common">Caucasian dwarf goby</name>
    <name type="synonym">Pomatoschistus caucasicus</name>
    <dbReference type="NCBI Taxonomy" id="637954"/>
    <lineage>
        <taxon>Eukaryota</taxon>
        <taxon>Metazoa</taxon>
        <taxon>Chordata</taxon>
        <taxon>Craniata</taxon>
        <taxon>Vertebrata</taxon>
        <taxon>Euteleostomi</taxon>
        <taxon>Actinopterygii</taxon>
        <taxon>Neopterygii</taxon>
        <taxon>Teleostei</taxon>
        <taxon>Neoteleostei</taxon>
        <taxon>Acanthomorphata</taxon>
        <taxon>Gobiaria</taxon>
        <taxon>Gobiiformes</taxon>
        <taxon>Gobioidei</taxon>
        <taxon>Gobiidae</taxon>
        <taxon>Gobiinae</taxon>
        <taxon>Knipowitschia</taxon>
    </lineage>
</organism>
<gene>
    <name evidence="2" type="ORF">KC01_LOCUS2073</name>
</gene>
<dbReference type="EMBL" id="OZ035823">
    <property type="protein sequence ID" value="CAL1569673.1"/>
    <property type="molecule type" value="Genomic_DNA"/>
</dbReference>
<keyword evidence="3" id="KW-1185">Reference proteome</keyword>
<proteinExistence type="predicted"/>
<evidence type="ECO:0000256" key="1">
    <source>
        <dbReference type="SAM" id="MobiDB-lite"/>
    </source>
</evidence>